<keyword evidence="1" id="KW-0812">Transmembrane</keyword>
<proteinExistence type="predicted"/>
<name>A0ABV6YVD9_UNCC1</name>
<dbReference type="Proteomes" id="UP001594351">
    <property type="component" value="Unassembled WGS sequence"/>
</dbReference>
<comment type="caution">
    <text evidence="2">The sequence shown here is derived from an EMBL/GenBank/DDBJ whole genome shotgun (WGS) entry which is preliminary data.</text>
</comment>
<gene>
    <name evidence="2" type="ORF">ACFL27_08130</name>
</gene>
<keyword evidence="1" id="KW-0472">Membrane</keyword>
<dbReference type="EMBL" id="JBHPBY010000078">
    <property type="protein sequence ID" value="MFC1850143.1"/>
    <property type="molecule type" value="Genomic_DNA"/>
</dbReference>
<accession>A0ABV6YVD9</accession>
<keyword evidence="1" id="KW-1133">Transmembrane helix</keyword>
<evidence type="ECO:0000256" key="1">
    <source>
        <dbReference type="SAM" id="Phobius"/>
    </source>
</evidence>
<evidence type="ECO:0000313" key="2">
    <source>
        <dbReference type="EMBL" id="MFC1850143.1"/>
    </source>
</evidence>
<sequence>MRKQRVYSRSFLISLTGSLLLHLVVLFIILLPSNHDSRVTEAEENPEPLQSQDFTPSLLINYSEVRLQKSLTTLTDFIKTVPNSKRSWRKNNFLNSFQETLRQQDVSVTSVTLHQGKLEEKVFSIKTIVTTDSTKLLHDCLLTAYLTGVATKKSNFRSDHLILVLSNEEGTIINTRVSTDDCRLFSAKKMNAHHFVQKITIF</sequence>
<evidence type="ECO:0000313" key="3">
    <source>
        <dbReference type="Proteomes" id="UP001594351"/>
    </source>
</evidence>
<feature type="transmembrane region" description="Helical" evidence="1">
    <location>
        <begin position="12"/>
        <end position="31"/>
    </location>
</feature>
<keyword evidence="3" id="KW-1185">Reference proteome</keyword>
<protein>
    <submittedName>
        <fullName evidence="2">Uncharacterized protein</fullName>
    </submittedName>
</protein>
<organism evidence="2 3">
    <name type="scientific">candidate division CSSED10-310 bacterium</name>
    <dbReference type="NCBI Taxonomy" id="2855610"/>
    <lineage>
        <taxon>Bacteria</taxon>
        <taxon>Bacteria division CSSED10-310</taxon>
    </lineage>
</organism>
<reference evidence="2 3" key="1">
    <citation type="submission" date="2024-09" db="EMBL/GenBank/DDBJ databases">
        <title>Laminarin stimulates single cell rates of sulfate reduction while oxygen inhibits transcriptomic activity in coastal marine sediment.</title>
        <authorList>
            <person name="Lindsay M."/>
            <person name="Orcutt B."/>
            <person name="Emerson D."/>
            <person name="Stepanauskas R."/>
            <person name="D'Angelo T."/>
        </authorList>
    </citation>
    <scope>NUCLEOTIDE SEQUENCE [LARGE SCALE GENOMIC DNA]</scope>
    <source>
        <strain evidence="2">SAG AM-311-K15</strain>
    </source>
</reference>